<proteinExistence type="predicted"/>
<protein>
    <submittedName>
        <fullName evidence="1">Uncharacterized protein</fullName>
    </submittedName>
</protein>
<dbReference type="AlphaFoldDB" id="L8PJM4"/>
<evidence type="ECO:0000313" key="1">
    <source>
        <dbReference type="EMBL" id="ELS57741.1"/>
    </source>
</evidence>
<reference evidence="1 2" key="1">
    <citation type="journal article" date="2013" name="Genome Announc.">
        <title>Draft Genome Sequence of Streptomyces viridochromogenes Strain Tu57, Producer of Avilamycin.</title>
        <authorList>
            <person name="Gruning B.A."/>
            <person name="Erxleben A."/>
            <person name="Hahnlein A."/>
            <person name="Gunther S."/>
        </authorList>
    </citation>
    <scope>NUCLEOTIDE SEQUENCE [LARGE SCALE GENOMIC DNA]</scope>
    <source>
        <strain evidence="1 2">Tue57</strain>
    </source>
</reference>
<evidence type="ECO:0000313" key="2">
    <source>
        <dbReference type="Proteomes" id="UP000011205"/>
    </source>
</evidence>
<dbReference type="EMBL" id="AMLP01000045">
    <property type="protein sequence ID" value="ELS57741.1"/>
    <property type="molecule type" value="Genomic_DNA"/>
</dbReference>
<comment type="caution">
    <text evidence="1">The sequence shown here is derived from an EMBL/GenBank/DDBJ whole genome shotgun (WGS) entry which is preliminary data.</text>
</comment>
<name>L8PJM4_STRVR</name>
<sequence>MYHEIQPRRGGTYRLLSPSLRQVRHCRNPRGAKYAFSLRAMPFVMTSRRFSTFGFTKFLGGLRDWRGGHMRGNYSVPWQPNCGAPRTPRGRSG</sequence>
<accession>L8PJM4</accession>
<dbReference type="PATRIC" id="fig|1160705.3.peg.1302"/>
<gene>
    <name evidence="1" type="ORF">STVIR_1305</name>
</gene>
<organism evidence="1 2">
    <name type="scientific">Streptomyces viridochromogenes Tue57</name>
    <dbReference type="NCBI Taxonomy" id="1160705"/>
    <lineage>
        <taxon>Bacteria</taxon>
        <taxon>Bacillati</taxon>
        <taxon>Actinomycetota</taxon>
        <taxon>Actinomycetes</taxon>
        <taxon>Kitasatosporales</taxon>
        <taxon>Streptomycetaceae</taxon>
        <taxon>Streptomyces</taxon>
    </lineage>
</organism>
<dbReference type="Proteomes" id="UP000011205">
    <property type="component" value="Unassembled WGS sequence"/>
</dbReference>